<comment type="caution">
    <text evidence="2">The sequence shown here is derived from an EMBL/GenBank/DDBJ whole genome shotgun (WGS) entry which is preliminary data.</text>
</comment>
<dbReference type="PANTHER" id="PTHR11070:SF2">
    <property type="entry name" value="ATP-DEPENDENT DNA HELICASE SRS2"/>
    <property type="match status" value="1"/>
</dbReference>
<keyword evidence="2" id="KW-0347">Helicase</keyword>
<dbReference type="GO" id="GO:0000725">
    <property type="term" value="P:recombinational repair"/>
    <property type="evidence" value="ECO:0007669"/>
    <property type="project" value="TreeGrafter"/>
</dbReference>
<dbReference type="RefSeq" id="WP_113046986.1">
    <property type="nucleotide sequence ID" value="NZ_QMFZ01000027.1"/>
</dbReference>
<dbReference type="EMBL" id="QMFZ01000027">
    <property type="protein sequence ID" value="RBB35786.1"/>
    <property type="molecule type" value="Genomic_DNA"/>
</dbReference>
<dbReference type="PANTHER" id="PTHR11070">
    <property type="entry name" value="UVRD / RECB / PCRA DNA HELICASE FAMILY MEMBER"/>
    <property type="match status" value="1"/>
</dbReference>
<evidence type="ECO:0000256" key="1">
    <source>
        <dbReference type="ARBA" id="ARBA00034923"/>
    </source>
</evidence>
<accession>A0A365QNQ6</accession>
<gene>
    <name evidence="2" type="ORF">DPV79_27635</name>
</gene>
<evidence type="ECO:0000313" key="3">
    <source>
        <dbReference type="Proteomes" id="UP000252458"/>
    </source>
</evidence>
<keyword evidence="2" id="KW-0547">Nucleotide-binding</keyword>
<dbReference type="GO" id="GO:0003677">
    <property type="term" value="F:DNA binding"/>
    <property type="evidence" value="ECO:0007669"/>
    <property type="project" value="InterPro"/>
</dbReference>
<keyword evidence="3" id="KW-1185">Reference proteome</keyword>
<dbReference type="Gene3D" id="3.40.50.300">
    <property type="entry name" value="P-loop containing nucleotide triphosphate hydrolases"/>
    <property type="match status" value="2"/>
</dbReference>
<dbReference type="SUPFAM" id="SSF52540">
    <property type="entry name" value="P-loop containing nucleoside triphosphate hydrolases"/>
    <property type="match status" value="1"/>
</dbReference>
<keyword evidence="2" id="KW-0378">Hydrolase</keyword>
<dbReference type="InterPro" id="IPR027417">
    <property type="entry name" value="P-loop_NTPase"/>
</dbReference>
<dbReference type="AlphaFoldDB" id="A0A365QNQ6"/>
<evidence type="ECO:0000313" key="2">
    <source>
        <dbReference type="EMBL" id="RBB35786.1"/>
    </source>
</evidence>
<dbReference type="GO" id="GO:0005524">
    <property type="term" value="F:ATP binding"/>
    <property type="evidence" value="ECO:0007669"/>
    <property type="project" value="InterPro"/>
</dbReference>
<dbReference type="Pfam" id="PF13245">
    <property type="entry name" value="AAA_19"/>
    <property type="match status" value="1"/>
</dbReference>
<dbReference type="GO" id="GO:0043138">
    <property type="term" value="F:3'-5' DNA helicase activity"/>
    <property type="evidence" value="ECO:0007669"/>
    <property type="project" value="TreeGrafter"/>
</dbReference>
<protein>
    <recommendedName>
        <fullName evidence="1">DNA 3'-5' helicase II</fullName>
    </recommendedName>
</protein>
<organism evidence="2 3">
    <name type="scientific">Burkholderia reimsis</name>
    <dbReference type="NCBI Taxonomy" id="2234132"/>
    <lineage>
        <taxon>Bacteria</taxon>
        <taxon>Pseudomonadati</taxon>
        <taxon>Pseudomonadota</taxon>
        <taxon>Betaproteobacteria</taxon>
        <taxon>Burkholderiales</taxon>
        <taxon>Burkholderiaceae</taxon>
        <taxon>Burkholderia</taxon>
    </lineage>
</organism>
<sequence>MSADLQPSPALVAAQAADDQVAECLKDGASFLLEAGAGAGKTYSLVETLRRLIATEGDRLRRRSQRIACITYTNAATAVINGRIDGNPLVFTDTIHAFCWSLIKGFQAALRERLPALPTWQERVANGPALTNQTVDYDLGYRRLTDTLVSLHHDDVLALTAALLPLSKFQTILADRYPFILVDEYQDTNTEIMQAIQANLLGRVGGPQIGLFGDHWQRIYEDTCGHVEHEVLTEIGKKANFRSATSIVNVLNKIRYELPQAVKDERFLGSAVVYHTNAWVGDRRTGAGGGHWKDDLPAEIAHQFLEACIAKLKGDGWDFAPDKTKVLMLTHNVLAAEQGYAALAKVFAYTDQFIKKEDDYIAFFADRLEPACDAFQRRRYGEMFDILGDTVPQFTTHADKLRWSTAMGELLALRQSGTIGEVVAHITAHGYIRLPEAIGRREHEADHFEPTAQEDLPERVVVTRNLRNVQYREVIALDQFIDGHTPFATKHSVKGDQFENVLVVLGRGWNKYNFDQYLQWAGSGNIPLDKRVAYERNRNLFYVSCSRPTTRLALLFTQKLSPESIQTLQSWFGADAVHGFMP</sequence>
<dbReference type="InterPro" id="IPR000212">
    <property type="entry name" value="DNA_helicase_UvrD/REP"/>
</dbReference>
<reference evidence="2 3" key="1">
    <citation type="submission" date="2018-06" db="EMBL/GenBank/DDBJ databases">
        <title>Draft genome sequence of Burkholderia reimsis strain BE51 isolated from a French agricultural soil.</title>
        <authorList>
            <person name="Esmaeel Q."/>
        </authorList>
    </citation>
    <scope>NUCLEOTIDE SEQUENCE [LARGE SCALE GENOMIC DNA]</scope>
    <source>
        <strain evidence="2 3">BE51</strain>
    </source>
</reference>
<keyword evidence="2" id="KW-0067">ATP-binding</keyword>
<name>A0A365QNQ6_9BURK</name>
<proteinExistence type="predicted"/>
<dbReference type="Proteomes" id="UP000252458">
    <property type="component" value="Unassembled WGS sequence"/>
</dbReference>